<feature type="transmembrane region" description="Helical" evidence="1">
    <location>
        <begin position="35"/>
        <end position="56"/>
    </location>
</feature>
<comment type="caution">
    <text evidence="3">The sequence shown here is derived from an EMBL/GenBank/DDBJ whole genome shotgun (WGS) entry which is preliminary data.</text>
</comment>
<keyword evidence="1" id="KW-0812">Transmembrane</keyword>
<keyword evidence="1" id="KW-1133">Transmembrane helix</keyword>
<reference evidence="3 4" key="1">
    <citation type="submission" date="2021-06" db="EMBL/GenBank/DDBJ databases">
        <authorList>
            <person name="Palmer J.M."/>
        </authorList>
    </citation>
    <scope>NUCLEOTIDE SEQUENCE [LARGE SCALE GENOMIC DNA]</scope>
    <source>
        <strain evidence="3 4">CL_MEX2019</strain>
        <tissue evidence="3">Muscle</tissue>
    </source>
</reference>
<feature type="transmembrane region" description="Helical" evidence="1">
    <location>
        <begin position="68"/>
        <end position="89"/>
    </location>
</feature>
<keyword evidence="1" id="KW-0472">Membrane</keyword>
<keyword evidence="4" id="KW-1185">Reference proteome</keyword>
<keyword evidence="2" id="KW-0732">Signal</keyword>
<evidence type="ECO:0000256" key="2">
    <source>
        <dbReference type="SAM" id="SignalP"/>
    </source>
</evidence>
<evidence type="ECO:0000313" key="3">
    <source>
        <dbReference type="EMBL" id="MED6273849.1"/>
    </source>
</evidence>
<gene>
    <name evidence="3" type="ORF">CHARACLAT_010575</name>
</gene>
<dbReference type="Proteomes" id="UP001352852">
    <property type="component" value="Unassembled WGS sequence"/>
</dbReference>
<accession>A0ABU7DJ89</accession>
<evidence type="ECO:0000313" key="4">
    <source>
        <dbReference type="Proteomes" id="UP001352852"/>
    </source>
</evidence>
<organism evidence="3 4">
    <name type="scientific">Characodon lateralis</name>
    <dbReference type="NCBI Taxonomy" id="208331"/>
    <lineage>
        <taxon>Eukaryota</taxon>
        <taxon>Metazoa</taxon>
        <taxon>Chordata</taxon>
        <taxon>Craniata</taxon>
        <taxon>Vertebrata</taxon>
        <taxon>Euteleostomi</taxon>
        <taxon>Actinopterygii</taxon>
        <taxon>Neopterygii</taxon>
        <taxon>Teleostei</taxon>
        <taxon>Neoteleostei</taxon>
        <taxon>Acanthomorphata</taxon>
        <taxon>Ovalentaria</taxon>
        <taxon>Atherinomorphae</taxon>
        <taxon>Cyprinodontiformes</taxon>
        <taxon>Goodeidae</taxon>
        <taxon>Characodon</taxon>
    </lineage>
</organism>
<feature type="signal peptide" evidence="2">
    <location>
        <begin position="1"/>
        <end position="21"/>
    </location>
</feature>
<name>A0ABU7DJ89_9TELE</name>
<sequence>MFWSLGVFYSLFLCLAPPCPHLSLSASPALSASTSHLYPVFLITCPIVSCSPSSLFRSVLPFVPRGVIMSFCRVLWILALLQILLGSVLDDICTPGSLPVSE</sequence>
<feature type="chain" id="PRO_5046159089" description="Secreted protein" evidence="2">
    <location>
        <begin position="22"/>
        <end position="102"/>
    </location>
</feature>
<protein>
    <recommendedName>
        <fullName evidence="5">Secreted protein</fullName>
    </recommendedName>
</protein>
<evidence type="ECO:0008006" key="5">
    <source>
        <dbReference type="Google" id="ProtNLM"/>
    </source>
</evidence>
<evidence type="ECO:0000256" key="1">
    <source>
        <dbReference type="SAM" id="Phobius"/>
    </source>
</evidence>
<dbReference type="EMBL" id="JAHUTJ010025272">
    <property type="protein sequence ID" value="MED6273849.1"/>
    <property type="molecule type" value="Genomic_DNA"/>
</dbReference>
<proteinExistence type="predicted"/>